<protein>
    <submittedName>
        <fullName evidence="1">Uncharacterized protein</fullName>
    </submittedName>
</protein>
<dbReference type="EMBL" id="CAJHJG010006555">
    <property type="protein sequence ID" value="CAD6958066.1"/>
    <property type="molecule type" value="Genomic_DNA"/>
</dbReference>
<dbReference type="Proteomes" id="UP000836402">
    <property type="component" value="Unassembled WGS sequence"/>
</dbReference>
<evidence type="ECO:0000313" key="2">
    <source>
        <dbReference type="Proteomes" id="UP000836402"/>
    </source>
</evidence>
<comment type="caution">
    <text evidence="1">The sequence shown here is derived from an EMBL/GenBank/DDBJ whole genome shotgun (WGS) entry which is preliminary data.</text>
</comment>
<accession>A0ABN7JBN2</accession>
<keyword evidence="2" id="KW-1185">Reference proteome</keyword>
<sequence>MSATLTKQTQRACETTLELTDPLIVDVGTNRPNLYLRILPMRYSPKSFLDILSLLPELWERGGDIEERTKNFPVTLIYVNNKDLATNMYTHISKWSKRAGFDDVVDVFHADMSEG</sequence>
<proteinExistence type="predicted"/>
<name>A0ABN7JBN2_9BASI</name>
<feature type="non-terminal residue" evidence="1">
    <location>
        <position position="115"/>
    </location>
</feature>
<reference evidence="1" key="1">
    <citation type="submission" date="2020-10" db="EMBL/GenBank/DDBJ databases">
        <authorList>
            <person name="Sedaghatjoo S."/>
        </authorList>
    </citation>
    <scope>NUCLEOTIDE SEQUENCE</scope>
    <source>
        <strain evidence="1">AZH3</strain>
    </source>
</reference>
<organism evidence="1 2">
    <name type="scientific">Tilletia caries</name>
    <name type="common">wheat bunt fungus</name>
    <dbReference type="NCBI Taxonomy" id="13290"/>
    <lineage>
        <taxon>Eukaryota</taxon>
        <taxon>Fungi</taxon>
        <taxon>Dikarya</taxon>
        <taxon>Basidiomycota</taxon>
        <taxon>Ustilaginomycotina</taxon>
        <taxon>Exobasidiomycetes</taxon>
        <taxon>Tilletiales</taxon>
        <taxon>Tilletiaceae</taxon>
        <taxon>Tilletia</taxon>
    </lineage>
</organism>
<gene>
    <name evidence="1" type="ORF">JKIAZH3_G8272</name>
</gene>
<evidence type="ECO:0000313" key="1">
    <source>
        <dbReference type="EMBL" id="CAD6958066.1"/>
    </source>
</evidence>